<dbReference type="InterPro" id="IPR017856">
    <property type="entry name" value="Integrase-like_N"/>
</dbReference>
<reference evidence="10" key="1">
    <citation type="submission" date="2017-09" db="EMBL/GenBank/DDBJ databases">
        <title>Depth-based differentiation of microbial function through sediment-hosted aquifers and enrichment of novel symbionts in the deep terrestrial subsurface.</title>
        <authorList>
            <person name="Probst A.J."/>
            <person name="Ladd B."/>
            <person name="Jarett J.K."/>
            <person name="Geller-Mcgrath D.E."/>
            <person name="Sieber C.M.K."/>
            <person name="Emerson J.B."/>
            <person name="Anantharaman K."/>
            <person name="Thomas B.C."/>
            <person name="Malmstrom R."/>
            <person name="Stieglmeier M."/>
            <person name="Klingl A."/>
            <person name="Woyke T."/>
            <person name="Ryan C.M."/>
            <person name="Banfield J.F."/>
        </authorList>
    </citation>
    <scope>NUCLEOTIDE SEQUENCE [LARGE SCALE GENOMIC DNA]</scope>
</reference>
<evidence type="ECO:0000259" key="8">
    <source>
        <dbReference type="Pfam" id="PF20772"/>
    </source>
</evidence>
<accession>A0A2M7SB36</accession>
<keyword evidence="3 6" id="KW-0805">Transcription regulation</keyword>
<keyword evidence="2 6" id="KW-0963">Cytoplasm</keyword>
<dbReference type="NCBIfam" id="TIGR01033">
    <property type="entry name" value="YebC/PmpR family DNA-binding transcriptional regulator"/>
    <property type="match status" value="1"/>
</dbReference>
<comment type="caution">
    <text evidence="9">The sequence shown here is derived from an EMBL/GenBank/DDBJ whole genome shotgun (WGS) entry which is preliminary data.</text>
</comment>
<dbReference type="PANTHER" id="PTHR12532:SF6">
    <property type="entry name" value="TRANSCRIPTIONAL REGULATORY PROTEIN YEBC-RELATED"/>
    <property type="match status" value="1"/>
</dbReference>
<dbReference type="InterPro" id="IPR002876">
    <property type="entry name" value="Transcrip_reg_TACO1-like"/>
</dbReference>
<dbReference type="InterPro" id="IPR029072">
    <property type="entry name" value="YebC-like"/>
</dbReference>
<dbReference type="GO" id="GO:0003677">
    <property type="term" value="F:DNA binding"/>
    <property type="evidence" value="ECO:0007669"/>
    <property type="project" value="UniProtKB-UniRule"/>
</dbReference>
<organism evidence="9 10">
    <name type="scientific">Candidatus Desantisbacteria bacterium CG_4_10_14_0_8_um_filter_48_22</name>
    <dbReference type="NCBI Taxonomy" id="1974543"/>
    <lineage>
        <taxon>Bacteria</taxon>
        <taxon>Candidatus Desantisiibacteriota</taxon>
    </lineage>
</organism>
<protein>
    <recommendedName>
        <fullName evidence="6">Probable transcriptional regulatory protein COY52_06540</fullName>
    </recommendedName>
</protein>
<dbReference type="SUPFAM" id="SSF75625">
    <property type="entry name" value="YebC-like"/>
    <property type="match status" value="1"/>
</dbReference>
<proteinExistence type="inferred from homology"/>
<evidence type="ECO:0000256" key="3">
    <source>
        <dbReference type="ARBA" id="ARBA00023015"/>
    </source>
</evidence>
<evidence type="ECO:0000313" key="10">
    <source>
        <dbReference type="Proteomes" id="UP000229307"/>
    </source>
</evidence>
<dbReference type="EMBL" id="PFMR01000171">
    <property type="protein sequence ID" value="PIZ16694.1"/>
    <property type="molecule type" value="Genomic_DNA"/>
</dbReference>
<dbReference type="Gene3D" id="3.30.70.980">
    <property type="match status" value="2"/>
</dbReference>
<dbReference type="InterPro" id="IPR048300">
    <property type="entry name" value="TACO1_YebC-like_2nd/3rd_dom"/>
</dbReference>
<dbReference type="InterPro" id="IPR026564">
    <property type="entry name" value="Transcrip_reg_TACO1-like_dom3"/>
</dbReference>
<dbReference type="NCBIfam" id="NF001030">
    <property type="entry name" value="PRK00110.1"/>
    <property type="match status" value="1"/>
</dbReference>
<dbReference type="HAMAP" id="MF_00693">
    <property type="entry name" value="Transcrip_reg_TACO1"/>
    <property type="match status" value="1"/>
</dbReference>
<comment type="similarity">
    <text evidence="1 6">Belongs to the TACO1 family.</text>
</comment>
<dbReference type="FunFam" id="1.10.10.200:FF:000002">
    <property type="entry name" value="Probable transcriptional regulatory protein CLM62_37755"/>
    <property type="match status" value="1"/>
</dbReference>
<evidence type="ECO:0000259" key="7">
    <source>
        <dbReference type="Pfam" id="PF01709"/>
    </source>
</evidence>
<dbReference type="InterPro" id="IPR049083">
    <property type="entry name" value="TACO1_YebC_N"/>
</dbReference>
<dbReference type="Pfam" id="PF01709">
    <property type="entry name" value="Transcrip_reg"/>
    <property type="match status" value="1"/>
</dbReference>
<gene>
    <name evidence="9" type="ORF">COY52_06540</name>
</gene>
<dbReference type="Gene3D" id="1.10.10.200">
    <property type="match status" value="1"/>
</dbReference>
<sequence length="248" mass="27692">MSGHSKWASIKHKKADLDAQRGKAFTKIIKEIVTAARQSGGNPDSNPRLRQAIADARENNMPSENVKKAIQRGTGELPGISYEESVFEGYGPNGVAVMVKVLTDNKNRATSEVRKIFMRNGGNLGEAGCVNWIFSQKGLIYISKKRVTEEDLMTIAIENGAEDVQADDKEMYHIITETKDLEKIKKSFEKIGTDKAEVTMIPSSYVKLEGGKAEQMIRMMNELDEQDDVQEVFANFDIPDEIFEKAMP</sequence>
<evidence type="ECO:0000313" key="9">
    <source>
        <dbReference type="EMBL" id="PIZ16694.1"/>
    </source>
</evidence>
<feature type="domain" description="TACO1/YebC-like second and third" evidence="7">
    <location>
        <begin position="82"/>
        <end position="236"/>
    </location>
</feature>
<evidence type="ECO:0000256" key="6">
    <source>
        <dbReference type="HAMAP-Rule" id="MF_00693"/>
    </source>
</evidence>
<dbReference type="Proteomes" id="UP000229307">
    <property type="component" value="Unassembled WGS sequence"/>
</dbReference>
<keyword evidence="4 6" id="KW-0238">DNA-binding</keyword>
<evidence type="ECO:0000256" key="1">
    <source>
        <dbReference type="ARBA" id="ARBA00008724"/>
    </source>
</evidence>
<keyword evidence="5 6" id="KW-0804">Transcription</keyword>
<evidence type="ECO:0000256" key="2">
    <source>
        <dbReference type="ARBA" id="ARBA00022490"/>
    </source>
</evidence>
<dbReference type="PANTHER" id="PTHR12532">
    <property type="entry name" value="TRANSLATIONAL ACTIVATOR OF CYTOCHROME C OXIDASE 1"/>
    <property type="match status" value="1"/>
</dbReference>
<evidence type="ECO:0000256" key="5">
    <source>
        <dbReference type="ARBA" id="ARBA00023163"/>
    </source>
</evidence>
<name>A0A2M7SB36_9BACT</name>
<comment type="subcellular location">
    <subcellularLocation>
        <location evidence="6">Cytoplasm</location>
    </subcellularLocation>
</comment>
<evidence type="ECO:0000256" key="4">
    <source>
        <dbReference type="ARBA" id="ARBA00023125"/>
    </source>
</evidence>
<dbReference type="NCBIfam" id="NF009044">
    <property type="entry name" value="PRK12378.1"/>
    <property type="match status" value="1"/>
</dbReference>
<dbReference type="GO" id="GO:0005829">
    <property type="term" value="C:cytosol"/>
    <property type="evidence" value="ECO:0007669"/>
    <property type="project" value="TreeGrafter"/>
</dbReference>
<feature type="domain" description="TACO1/YebC-like N-terminal" evidence="8">
    <location>
        <begin position="5"/>
        <end position="76"/>
    </location>
</feature>
<dbReference type="GO" id="GO:0006355">
    <property type="term" value="P:regulation of DNA-templated transcription"/>
    <property type="evidence" value="ECO:0007669"/>
    <property type="project" value="UniProtKB-UniRule"/>
</dbReference>
<dbReference type="AlphaFoldDB" id="A0A2M7SB36"/>
<dbReference type="Pfam" id="PF20772">
    <property type="entry name" value="TACO1_YebC_N"/>
    <property type="match status" value="1"/>
</dbReference>